<proteinExistence type="predicted"/>
<evidence type="ECO:0000313" key="2">
    <source>
        <dbReference type="EnsemblMetazoa" id="XP_019772527.1"/>
    </source>
</evidence>
<feature type="compositionally biased region" description="Basic and acidic residues" evidence="1">
    <location>
        <begin position="69"/>
        <end position="93"/>
    </location>
</feature>
<accession>A0AAR5QH93</accession>
<keyword evidence="3" id="KW-1185">Reference proteome</keyword>
<reference evidence="3" key="1">
    <citation type="journal article" date="2013" name="Genome Biol.">
        <title>Draft genome of the mountain pine beetle, Dendroctonus ponderosae Hopkins, a major forest pest.</title>
        <authorList>
            <person name="Keeling C.I."/>
            <person name="Yuen M.M."/>
            <person name="Liao N.Y."/>
            <person name="Docking T.R."/>
            <person name="Chan S.K."/>
            <person name="Taylor G.A."/>
            <person name="Palmquist D.L."/>
            <person name="Jackman S.D."/>
            <person name="Nguyen A."/>
            <person name="Li M."/>
            <person name="Henderson H."/>
            <person name="Janes J.K."/>
            <person name="Zhao Y."/>
            <person name="Pandoh P."/>
            <person name="Moore R."/>
            <person name="Sperling F.A."/>
            <person name="Huber D.P."/>
            <person name="Birol I."/>
            <person name="Jones S.J."/>
            <person name="Bohlmann J."/>
        </authorList>
    </citation>
    <scope>NUCLEOTIDE SEQUENCE</scope>
</reference>
<organism evidence="2 3">
    <name type="scientific">Dendroctonus ponderosae</name>
    <name type="common">Mountain pine beetle</name>
    <dbReference type="NCBI Taxonomy" id="77166"/>
    <lineage>
        <taxon>Eukaryota</taxon>
        <taxon>Metazoa</taxon>
        <taxon>Ecdysozoa</taxon>
        <taxon>Arthropoda</taxon>
        <taxon>Hexapoda</taxon>
        <taxon>Insecta</taxon>
        <taxon>Pterygota</taxon>
        <taxon>Neoptera</taxon>
        <taxon>Endopterygota</taxon>
        <taxon>Coleoptera</taxon>
        <taxon>Polyphaga</taxon>
        <taxon>Cucujiformia</taxon>
        <taxon>Curculionidae</taxon>
        <taxon>Scolytinae</taxon>
        <taxon>Dendroctonus</taxon>
    </lineage>
</organism>
<evidence type="ECO:0000256" key="1">
    <source>
        <dbReference type="SAM" id="MobiDB-lite"/>
    </source>
</evidence>
<feature type="compositionally biased region" description="Basic and acidic residues" evidence="1">
    <location>
        <begin position="101"/>
        <end position="146"/>
    </location>
</feature>
<evidence type="ECO:0000313" key="3">
    <source>
        <dbReference type="Proteomes" id="UP000019118"/>
    </source>
</evidence>
<dbReference type="Proteomes" id="UP000019118">
    <property type="component" value="Unassembled WGS sequence"/>
</dbReference>
<dbReference type="EnsemblMetazoa" id="XM_019916968.1">
    <property type="protein sequence ID" value="XP_019772527.1"/>
    <property type="gene ID" value="LOC109546104"/>
</dbReference>
<dbReference type="AlphaFoldDB" id="A0AAR5QH93"/>
<reference evidence="2" key="2">
    <citation type="submission" date="2024-08" db="UniProtKB">
        <authorList>
            <consortium name="EnsemblMetazoa"/>
        </authorList>
    </citation>
    <scope>IDENTIFICATION</scope>
</reference>
<evidence type="ECO:0008006" key="4">
    <source>
        <dbReference type="Google" id="ProtNLM"/>
    </source>
</evidence>
<protein>
    <recommendedName>
        <fullName evidence="4">Shugoshin C-terminal domain-containing protein</fullName>
    </recommendedName>
</protein>
<sequence length="226" mass="25812">METETQPSRECDESASRQLNGSVGRMRSMSTELQEDVKRGLFPDPPARSTQAAPAEGPTVKATRASRSKTQDSSKRKRCRDKEQDDKKKDRGRSSLHTKSQHSEPIKVIPEIKRESSRRAARKLEEALKIETSAKKDKMKRFDKAKPKPTNNGHLKANNFSQQSSTVFSNGERPRKRHVYAPIIRRIETKDIQDKRFDAVKNLPTNSIFKSKSSLSNREDTTVRYD</sequence>
<name>A0AAR5QH93_DENPD</name>
<feature type="region of interest" description="Disordered" evidence="1">
    <location>
        <begin position="1"/>
        <end position="174"/>
    </location>
</feature>
<feature type="compositionally biased region" description="Polar residues" evidence="1">
    <location>
        <begin position="150"/>
        <end position="169"/>
    </location>
</feature>